<evidence type="ECO:0000313" key="2">
    <source>
        <dbReference type="Proteomes" id="UP001476798"/>
    </source>
</evidence>
<proteinExistence type="predicted"/>
<protein>
    <submittedName>
        <fullName evidence="1">Uncharacterized protein</fullName>
    </submittedName>
</protein>
<keyword evidence="2" id="KW-1185">Reference proteome</keyword>
<reference evidence="1 2" key="1">
    <citation type="submission" date="2021-06" db="EMBL/GenBank/DDBJ databases">
        <authorList>
            <person name="Palmer J.M."/>
        </authorList>
    </citation>
    <scope>NUCLEOTIDE SEQUENCE [LARGE SCALE GENOMIC DNA]</scope>
    <source>
        <strain evidence="1 2">GA_2019</strain>
        <tissue evidence="1">Muscle</tissue>
    </source>
</reference>
<evidence type="ECO:0000313" key="1">
    <source>
        <dbReference type="EMBL" id="MEQ2176672.1"/>
    </source>
</evidence>
<dbReference type="Proteomes" id="UP001476798">
    <property type="component" value="Unassembled WGS sequence"/>
</dbReference>
<accession>A0ABV0NYX3</accession>
<gene>
    <name evidence="1" type="ORF">GOODEAATRI_030372</name>
</gene>
<name>A0ABV0NYX3_9TELE</name>
<dbReference type="EMBL" id="JAHRIO010054756">
    <property type="protein sequence ID" value="MEQ2176672.1"/>
    <property type="molecule type" value="Genomic_DNA"/>
</dbReference>
<sequence length="159" mass="17931">MPNVQTDRICSTHLLVPRWLHPFLWVLHAIHNDHADHQHAIRLHDRGHCTCIQLPFRDISTFTGVPAVCRSPELGASGRVFCLGCESETHAPSSPDTFKTLNFSLKFPRRVWLTPVGGFHAWCRAVRGKVLCRGLCSSLYVVKEGLITGSSSHLWCVYF</sequence>
<organism evidence="1 2">
    <name type="scientific">Goodea atripinnis</name>
    <dbReference type="NCBI Taxonomy" id="208336"/>
    <lineage>
        <taxon>Eukaryota</taxon>
        <taxon>Metazoa</taxon>
        <taxon>Chordata</taxon>
        <taxon>Craniata</taxon>
        <taxon>Vertebrata</taxon>
        <taxon>Euteleostomi</taxon>
        <taxon>Actinopterygii</taxon>
        <taxon>Neopterygii</taxon>
        <taxon>Teleostei</taxon>
        <taxon>Neoteleostei</taxon>
        <taxon>Acanthomorphata</taxon>
        <taxon>Ovalentaria</taxon>
        <taxon>Atherinomorphae</taxon>
        <taxon>Cyprinodontiformes</taxon>
        <taxon>Goodeidae</taxon>
        <taxon>Goodea</taxon>
    </lineage>
</organism>
<comment type="caution">
    <text evidence="1">The sequence shown here is derived from an EMBL/GenBank/DDBJ whole genome shotgun (WGS) entry which is preliminary data.</text>
</comment>